<sequence>MSGLLWFFGSVSATIILITLGQWWSHRLRSEKAAVAVWSFTAATIMAAWLSPLYYEFPNYGQSHVVSFEDGAAVEHPFGAFCWEFGDRCINVPNRVLINAGVTSLTSNPKVRRIGYVVKAEIVWPERFYAAESRRKTAAWTSGGHEESRHEYTMQEDYRPSNSGSAEVAKVVLNELFKFNSAHSTELAEFDNPLDVRQNNRFGQMLLRAIAPPLAQEGLRVTFERFTIE</sequence>
<feature type="transmembrane region" description="Helical" evidence="1">
    <location>
        <begin position="36"/>
        <end position="55"/>
    </location>
</feature>
<keyword evidence="1" id="KW-1133">Transmembrane helix</keyword>
<accession>A0A1F5NV95</accession>
<keyword evidence="1" id="KW-0812">Transmembrane</keyword>
<protein>
    <submittedName>
        <fullName evidence="2">Uncharacterized protein</fullName>
    </submittedName>
</protein>
<reference evidence="2 3" key="1">
    <citation type="journal article" date="2016" name="Nat. Commun.">
        <title>Thousands of microbial genomes shed light on interconnected biogeochemical processes in an aquifer system.</title>
        <authorList>
            <person name="Anantharaman K."/>
            <person name="Brown C.T."/>
            <person name="Hug L.A."/>
            <person name="Sharon I."/>
            <person name="Castelle C.J."/>
            <person name="Probst A.J."/>
            <person name="Thomas B.C."/>
            <person name="Singh A."/>
            <person name="Wilkins M.J."/>
            <person name="Karaoz U."/>
            <person name="Brodie E.L."/>
            <person name="Williams K.H."/>
            <person name="Hubbard S.S."/>
            <person name="Banfield J.F."/>
        </authorList>
    </citation>
    <scope>NUCLEOTIDE SEQUENCE [LARGE SCALE GENOMIC DNA]</scope>
</reference>
<evidence type="ECO:0000256" key="1">
    <source>
        <dbReference type="SAM" id="Phobius"/>
    </source>
</evidence>
<proteinExistence type="predicted"/>
<organism evidence="2 3">
    <name type="scientific">Candidatus Doudnabacteria bacterium RIFCSPHIGHO2_01_FULL_46_24</name>
    <dbReference type="NCBI Taxonomy" id="1817825"/>
    <lineage>
        <taxon>Bacteria</taxon>
        <taxon>Candidatus Doudnaibacteriota</taxon>
    </lineage>
</organism>
<dbReference type="AlphaFoldDB" id="A0A1F5NV95"/>
<dbReference type="Proteomes" id="UP000178892">
    <property type="component" value="Unassembled WGS sequence"/>
</dbReference>
<evidence type="ECO:0000313" key="2">
    <source>
        <dbReference type="EMBL" id="OGE81484.1"/>
    </source>
</evidence>
<name>A0A1F5NV95_9BACT</name>
<evidence type="ECO:0000313" key="3">
    <source>
        <dbReference type="Proteomes" id="UP000178892"/>
    </source>
</evidence>
<keyword evidence="1" id="KW-0472">Membrane</keyword>
<dbReference type="STRING" id="1817825.A2720_03000"/>
<dbReference type="EMBL" id="MFEL01000008">
    <property type="protein sequence ID" value="OGE81484.1"/>
    <property type="molecule type" value="Genomic_DNA"/>
</dbReference>
<feature type="transmembrane region" description="Helical" evidence="1">
    <location>
        <begin position="6"/>
        <end position="24"/>
    </location>
</feature>
<comment type="caution">
    <text evidence="2">The sequence shown here is derived from an EMBL/GenBank/DDBJ whole genome shotgun (WGS) entry which is preliminary data.</text>
</comment>
<gene>
    <name evidence="2" type="ORF">A2720_03000</name>
</gene>